<comment type="caution">
    <text evidence="2">The sequence shown here is derived from an EMBL/GenBank/DDBJ whole genome shotgun (WGS) entry which is preliminary data.</text>
</comment>
<feature type="non-terminal residue" evidence="2">
    <location>
        <position position="28"/>
    </location>
</feature>
<organism evidence="2 3">
    <name type="scientific">Trifolium medium</name>
    <dbReference type="NCBI Taxonomy" id="97028"/>
    <lineage>
        <taxon>Eukaryota</taxon>
        <taxon>Viridiplantae</taxon>
        <taxon>Streptophyta</taxon>
        <taxon>Embryophyta</taxon>
        <taxon>Tracheophyta</taxon>
        <taxon>Spermatophyta</taxon>
        <taxon>Magnoliopsida</taxon>
        <taxon>eudicotyledons</taxon>
        <taxon>Gunneridae</taxon>
        <taxon>Pentapetalae</taxon>
        <taxon>rosids</taxon>
        <taxon>fabids</taxon>
        <taxon>Fabales</taxon>
        <taxon>Fabaceae</taxon>
        <taxon>Papilionoideae</taxon>
        <taxon>50 kb inversion clade</taxon>
        <taxon>NPAAA clade</taxon>
        <taxon>Hologalegina</taxon>
        <taxon>IRL clade</taxon>
        <taxon>Trifolieae</taxon>
        <taxon>Trifolium</taxon>
    </lineage>
</organism>
<keyword evidence="3" id="KW-1185">Reference proteome</keyword>
<accession>A0A392UZQ1</accession>
<reference evidence="2 3" key="1">
    <citation type="journal article" date="2018" name="Front. Plant Sci.">
        <title>Red Clover (Trifolium pratense) and Zigzag Clover (T. medium) - A Picture of Genomic Similarities and Differences.</title>
        <authorList>
            <person name="Dluhosova J."/>
            <person name="Istvanek J."/>
            <person name="Nedelnik J."/>
            <person name="Repkova J."/>
        </authorList>
    </citation>
    <scope>NUCLEOTIDE SEQUENCE [LARGE SCALE GENOMIC DNA]</scope>
    <source>
        <strain evidence="3">cv. 10/8</strain>
        <tissue evidence="2">Leaf</tissue>
    </source>
</reference>
<sequence>MDTDGKLSALQRKGLTPTQKKAYAKHHK</sequence>
<evidence type="ECO:0000256" key="1">
    <source>
        <dbReference type="SAM" id="MobiDB-lite"/>
    </source>
</evidence>
<feature type="region of interest" description="Disordered" evidence="1">
    <location>
        <begin position="1"/>
        <end position="28"/>
    </location>
</feature>
<evidence type="ECO:0000313" key="3">
    <source>
        <dbReference type="Proteomes" id="UP000265520"/>
    </source>
</evidence>
<dbReference type="AlphaFoldDB" id="A0A392UZQ1"/>
<name>A0A392UZQ1_9FABA</name>
<proteinExistence type="predicted"/>
<evidence type="ECO:0000313" key="2">
    <source>
        <dbReference type="EMBL" id="MCI79610.1"/>
    </source>
</evidence>
<dbReference type="Proteomes" id="UP000265520">
    <property type="component" value="Unassembled WGS sequence"/>
</dbReference>
<protein>
    <submittedName>
        <fullName evidence="2">Uncharacterized protein</fullName>
    </submittedName>
</protein>
<dbReference type="EMBL" id="LXQA010977646">
    <property type="protein sequence ID" value="MCI79610.1"/>
    <property type="molecule type" value="Genomic_DNA"/>
</dbReference>